<dbReference type="KEGG" id="ams:AMIS_42440"/>
<name>I0H8X7_ACTM4</name>
<dbReference type="InterPro" id="IPR008930">
    <property type="entry name" value="Terpenoid_cyclase/PrenylTrfase"/>
</dbReference>
<proteinExistence type="predicted"/>
<dbReference type="SUPFAM" id="SSF48239">
    <property type="entry name" value="Terpenoid cyclases/Protein prenyltransferases"/>
    <property type="match status" value="1"/>
</dbReference>
<protein>
    <submittedName>
        <fullName evidence="1">Uncharacterized protein</fullName>
    </submittedName>
</protein>
<dbReference type="Gene3D" id="1.50.10.20">
    <property type="match status" value="1"/>
</dbReference>
<organism evidence="1 2">
    <name type="scientific">Actinoplanes missouriensis (strain ATCC 14538 / DSM 43046 / CBS 188.64 / JCM 3121 / NBRC 102363 / NCIMB 12654 / NRRL B-3342 / UNCC 431)</name>
    <dbReference type="NCBI Taxonomy" id="512565"/>
    <lineage>
        <taxon>Bacteria</taxon>
        <taxon>Bacillati</taxon>
        <taxon>Actinomycetota</taxon>
        <taxon>Actinomycetes</taxon>
        <taxon>Micromonosporales</taxon>
        <taxon>Micromonosporaceae</taxon>
        <taxon>Actinoplanes</taxon>
    </lineage>
</organism>
<evidence type="ECO:0000313" key="1">
    <source>
        <dbReference type="EMBL" id="BAL89464.1"/>
    </source>
</evidence>
<dbReference type="AlphaFoldDB" id="I0H8X7"/>
<dbReference type="STRING" id="512565.AMIS_42440"/>
<keyword evidence="2" id="KW-1185">Reference proteome</keyword>
<reference evidence="1 2" key="1">
    <citation type="submission" date="2012-02" db="EMBL/GenBank/DDBJ databases">
        <title>Complete genome sequence of Actinoplanes missouriensis 431 (= NBRC 102363).</title>
        <authorList>
            <person name="Ohnishi Y."/>
            <person name="Ishikawa J."/>
            <person name="Sekine M."/>
            <person name="Hosoyama A."/>
            <person name="Harada T."/>
            <person name="Narita H."/>
            <person name="Hata T."/>
            <person name="Konno Y."/>
            <person name="Tutikane K."/>
            <person name="Fujita N."/>
            <person name="Horinouchi S."/>
            <person name="Hayakawa M."/>
        </authorList>
    </citation>
    <scope>NUCLEOTIDE SEQUENCE [LARGE SCALE GENOMIC DNA]</scope>
    <source>
        <strain evidence="2">ATCC 14538 / DSM 43046 / CBS 188.64 / JCM 3121 / NBRC 102363 / NCIMB 12654 / NRRL B-3342 / UNCC 431</strain>
    </source>
</reference>
<accession>I0H8X7</accession>
<evidence type="ECO:0000313" key="2">
    <source>
        <dbReference type="Proteomes" id="UP000007882"/>
    </source>
</evidence>
<dbReference type="EMBL" id="AP012319">
    <property type="protein sequence ID" value="BAL89464.1"/>
    <property type="molecule type" value="Genomic_DNA"/>
</dbReference>
<dbReference type="Proteomes" id="UP000007882">
    <property type="component" value="Chromosome"/>
</dbReference>
<gene>
    <name evidence="1" type="ordered locus">AMIS_42440</name>
</gene>
<dbReference type="eggNOG" id="COG3612">
    <property type="taxonomic scope" value="Bacteria"/>
</dbReference>
<sequence>MDLDAAVSFVATHARALERRRLAFLLGRGQPEPVLAALDGYRNPDGGYGWALEPDLRSVTSQPVGAMHALEICAEIGDTGPERVPRLLDWLAEQSNDDGGIAFSLPFADTEGCAPHWVAAGPDSSLTMTAQLAAQAHRLARRNRTVARHPWLAAATAYCLDTMEGVAEEPHAIELMFAMYLLDSIAADDTRARALLERWTGFVRLDGPTPVAGGAEGEVLRPLDFTPHADAPSREWFSAEAIAADRERLAGEQRADGGWDVTFQTFSAAAALEWRGYATVQAVTVLTEAAGPRQAT</sequence>
<dbReference type="HOGENOM" id="CLU_051344_0_0_11"/>